<dbReference type="STRING" id="1210089.GCA_001613165_07893"/>
<keyword evidence="3" id="KW-1185">Reference proteome</keyword>
<evidence type="ECO:0000313" key="3">
    <source>
        <dbReference type="Proteomes" id="UP000255355"/>
    </source>
</evidence>
<name>A0A370H6U7_9NOCA</name>
<comment type="caution">
    <text evidence="2">The sequence shown here is derived from an EMBL/GenBank/DDBJ whole genome shotgun (WGS) entry which is preliminary data.</text>
</comment>
<sequence length="136" mass="14182">MKVVTVAGELRPGADRLGGGRGRSMGRDGAALVQHDLVIDGVPASVVIERPEADRPARAWRCRIRIARGIGRLEQSQVVGTSANSVLEQALDLVAARVGLSVAEVIGGASVGSDLPMSRRAERGPDSPARTAERPA</sequence>
<gene>
    <name evidence="2" type="ORF">DFR68_106319</name>
</gene>
<evidence type="ECO:0000313" key="2">
    <source>
        <dbReference type="EMBL" id="RDI49881.1"/>
    </source>
</evidence>
<evidence type="ECO:0000256" key="1">
    <source>
        <dbReference type="SAM" id="MobiDB-lite"/>
    </source>
</evidence>
<feature type="compositionally biased region" description="Basic and acidic residues" evidence="1">
    <location>
        <begin position="117"/>
        <end position="136"/>
    </location>
</feature>
<dbReference type="Proteomes" id="UP000255355">
    <property type="component" value="Unassembled WGS sequence"/>
</dbReference>
<reference evidence="2 3" key="1">
    <citation type="submission" date="2018-07" db="EMBL/GenBank/DDBJ databases">
        <title>Genomic Encyclopedia of Type Strains, Phase IV (KMG-IV): sequencing the most valuable type-strain genomes for metagenomic binning, comparative biology and taxonomic classification.</title>
        <authorList>
            <person name="Goeker M."/>
        </authorList>
    </citation>
    <scope>NUCLEOTIDE SEQUENCE [LARGE SCALE GENOMIC DNA]</scope>
    <source>
        <strain evidence="2 3">DSM 44952</strain>
    </source>
</reference>
<organism evidence="2 3">
    <name type="scientific">Nocardia mexicana</name>
    <dbReference type="NCBI Taxonomy" id="279262"/>
    <lineage>
        <taxon>Bacteria</taxon>
        <taxon>Bacillati</taxon>
        <taxon>Actinomycetota</taxon>
        <taxon>Actinomycetes</taxon>
        <taxon>Mycobacteriales</taxon>
        <taxon>Nocardiaceae</taxon>
        <taxon>Nocardia</taxon>
    </lineage>
</organism>
<proteinExistence type="predicted"/>
<protein>
    <submittedName>
        <fullName evidence="2">Uncharacterized protein</fullName>
    </submittedName>
</protein>
<feature type="region of interest" description="Disordered" evidence="1">
    <location>
        <begin position="113"/>
        <end position="136"/>
    </location>
</feature>
<dbReference type="AlphaFoldDB" id="A0A370H6U7"/>
<accession>A0A370H6U7</accession>
<dbReference type="OrthoDB" id="4559633at2"/>
<dbReference type="EMBL" id="QQAZ01000006">
    <property type="protein sequence ID" value="RDI49881.1"/>
    <property type="molecule type" value="Genomic_DNA"/>
</dbReference>
<dbReference type="RefSeq" id="WP_147288998.1">
    <property type="nucleotide sequence ID" value="NZ_QQAZ01000006.1"/>
</dbReference>